<feature type="domain" description="NAD-dependent epimerase/dehydratase" evidence="2">
    <location>
        <begin position="3"/>
        <end position="217"/>
    </location>
</feature>
<proteinExistence type="predicted"/>
<dbReference type="SUPFAM" id="SSF51735">
    <property type="entry name" value="NAD(P)-binding Rossmann-fold domains"/>
    <property type="match status" value="1"/>
</dbReference>
<dbReference type="InterPro" id="IPR001509">
    <property type="entry name" value="Epimerase_deHydtase"/>
</dbReference>
<name>A0ABP7DQT0_9ACTN</name>
<accession>A0ABP7DQT0</accession>
<dbReference type="PANTHER" id="PTHR48079">
    <property type="entry name" value="PROTEIN YEEZ"/>
    <property type="match status" value="1"/>
</dbReference>
<keyword evidence="4" id="KW-1185">Reference proteome</keyword>
<dbReference type="RefSeq" id="WP_344892946.1">
    <property type="nucleotide sequence ID" value="NZ_BAAAZP010000198.1"/>
</dbReference>
<dbReference type="InterPro" id="IPR051783">
    <property type="entry name" value="NAD(P)-dependent_oxidoreduct"/>
</dbReference>
<comment type="caution">
    <text evidence="3">The sequence shown here is derived from an EMBL/GenBank/DDBJ whole genome shotgun (WGS) entry which is preliminary data.</text>
</comment>
<evidence type="ECO:0000313" key="3">
    <source>
        <dbReference type="EMBL" id="GAA3708627.1"/>
    </source>
</evidence>
<dbReference type="Gene3D" id="3.40.50.720">
    <property type="entry name" value="NAD(P)-binding Rossmann-like Domain"/>
    <property type="match status" value="1"/>
</dbReference>
<evidence type="ECO:0000256" key="1">
    <source>
        <dbReference type="SAM" id="MobiDB-lite"/>
    </source>
</evidence>
<dbReference type="Pfam" id="PF01370">
    <property type="entry name" value="Epimerase"/>
    <property type="match status" value="1"/>
</dbReference>
<protein>
    <submittedName>
        <fullName evidence="3">NAD-dependent epimerase/dehydratase family protein</fullName>
    </submittedName>
</protein>
<reference evidence="4" key="1">
    <citation type="journal article" date="2019" name="Int. J. Syst. Evol. Microbiol.">
        <title>The Global Catalogue of Microorganisms (GCM) 10K type strain sequencing project: providing services to taxonomists for standard genome sequencing and annotation.</title>
        <authorList>
            <consortium name="The Broad Institute Genomics Platform"/>
            <consortium name="The Broad Institute Genome Sequencing Center for Infectious Disease"/>
            <person name="Wu L."/>
            <person name="Ma J."/>
        </authorList>
    </citation>
    <scope>NUCLEOTIDE SEQUENCE [LARGE SCALE GENOMIC DNA]</scope>
    <source>
        <strain evidence="4">JCM 16904</strain>
    </source>
</reference>
<feature type="region of interest" description="Disordered" evidence="1">
    <location>
        <begin position="98"/>
        <end position="130"/>
    </location>
</feature>
<dbReference type="EMBL" id="BAAAZP010000198">
    <property type="protein sequence ID" value="GAA3708627.1"/>
    <property type="molecule type" value="Genomic_DNA"/>
</dbReference>
<sequence length="303" mass="31798">MRIFLTGATGYLGGSLAVRLAQAGHHVRGLTRTPETIEPLRALGLDPVLGTLDTGHLLAAEAATADAVINAADSDHAAAVAAMLPALAGTGKPFLHTSGSSIVGQPSAGRRQDHTYTEADTLPGSPWTPAPDKAARVAIDRHVLAAAHTGVRSAVVCNTMVYGTGTGLNPDSVQIPRLIQQARTRGAAVHIGPGDNIWSTVHLDDACDLYLAALDAAAPGSFYFAENGESSFKDLTTAIADTLRLPGPTPLDIDTAIDIWGHEVAVYALGSNSRVRGRTARTDLDWKPRHTSATDWIRHTLHP</sequence>
<evidence type="ECO:0000259" key="2">
    <source>
        <dbReference type="Pfam" id="PF01370"/>
    </source>
</evidence>
<gene>
    <name evidence="3" type="ORF">GCM10022224_087680</name>
</gene>
<dbReference type="PANTHER" id="PTHR48079:SF6">
    <property type="entry name" value="NAD(P)-BINDING DOMAIN-CONTAINING PROTEIN-RELATED"/>
    <property type="match status" value="1"/>
</dbReference>
<organism evidence="3 4">
    <name type="scientific">Nonomuraea antimicrobica</name>
    <dbReference type="NCBI Taxonomy" id="561173"/>
    <lineage>
        <taxon>Bacteria</taxon>
        <taxon>Bacillati</taxon>
        <taxon>Actinomycetota</taxon>
        <taxon>Actinomycetes</taxon>
        <taxon>Streptosporangiales</taxon>
        <taxon>Streptosporangiaceae</taxon>
        <taxon>Nonomuraea</taxon>
    </lineage>
</organism>
<dbReference type="InterPro" id="IPR036291">
    <property type="entry name" value="NAD(P)-bd_dom_sf"/>
</dbReference>
<evidence type="ECO:0000313" key="4">
    <source>
        <dbReference type="Proteomes" id="UP001500902"/>
    </source>
</evidence>
<dbReference type="Proteomes" id="UP001500902">
    <property type="component" value="Unassembled WGS sequence"/>
</dbReference>